<dbReference type="RefSeq" id="WP_143646612.1">
    <property type="nucleotide sequence ID" value="NZ_JABJWZ010000074.1"/>
</dbReference>
<dbReference type="GO" id="GO:0008911">
    <property type="term" value="F:lactaldehyde dehydrogenase (NAD+) activity"/>
    <property type="evidence" value="ECO:0007669"/>
    <property type="project" value="TreeGrafter"/>
</dbReference>
<protein>
    <submittedName>
        <fullName evidence="6">Aldehyde dehydrogenase family protein</fullName>
    </submittedName>
</protein>
<evidence type="ECO:0000313" key="7">
    <source>
        <dbReference type="Proteomes" id="UP000320857"/>
    </source>
</evidence>
<dbReference type="InterPro" id="IPR015590">
    <property type="entry name" value="Aldehyde_DH_dom"/>
</dbReference>
<dbReference type="InterPro" id="IPR016163">
    <property type="entry name" value="Ald_DH_C"/>
</dbReference>
<dbReference type="PANTHER" id="PTHR42991">
    <property type="entry name" value="ALDEHYDE DEHYDROGENASE"/>
    <property type="match status" value="1"/>
</dbReference>
<keyword evidence="7" id="KW-1185">Reference proteome</keyword>
<evidence type="ECO:0000256" key="2">
    <source>
        <dbReference type="ARBA" id="ARBA00023002"/>
    </source>
</evidence>
<dbReference type="FunFam" id="3.40.605.10:FF:000020">
    <property type="entry name" value="Aldehyde dehydrogenase"/>
    <property type="match status" value="1"/>
</dbReference>
<accession>A0A5P0YL88</accession>
<dbReference type="Gene3D" id="3.40.309.10">
    <property type="entry name" value="Aldehyde Dehydrogenase, Chain A, domain 2"/>
    <property type="match status" value="1"/>
</dbReference>
<dbReference type="Pfam" id="PF00171">
    <property type="entry name" value="Aldedh"/>
    <property type="match status" value="1"/>
</dbReference>
<evidence type="ECO:0000313" key="4">
    <source>
        <dbReference type="EMBL" id="MBB1253865.1"/>
    </source>
</evidence>
<evidence type="ECO:0000313" key="8">
    <source>
        <dbReference type="Proteomes" id="UP000517765"/>
    </source>
</evidence>
<evidence type="ECO:0000259" key="3">
    <source>
        <dbReference type="Pfam" id="PF00171"/>
    </source>
</evidence>
<dbReference type="SUPFAM" id="SSF53720">
    <property type="entry name" value="ALDH-like"/>
    <property type="match status" value="1"/>
</dbReference>
<sequence length="484" mass="50979">MTEATSPHAFWLAGREATGNTTFEVTSPWDGRTVGHVSVPTDEQVEEAVAAAAAVAEEFAATPAHVRAAALDHVVTRLGERAEEIAQLISAENGKPIKWARGEVARCTSVFRWAADEARRFNGGDAQRLDSDAGGTGRLALTRRFPLGTVLGIAPFNFPLNLCAHKVAPAIAAGAPIILKPAPATPLSALILGELLAETELPAGSWSVLPVPNDRMPALVQDERLPIISFTGSEPVGWSILDSVPRKRVTLELGGNGAAIVLPDFSSEADLDFAAQRIATFSNYQGGQSCISVQRVIADASVYDRLVPKVVAAIEALATGDPSDPATDVGPLVSEDAAKRVESWVDEAVAAGAKLLTGGKRDGATYAPTALENVPADTQLGCEEVFGPVLSFTRVDGEEAAFAAANDSKYGLQAGVFTHDVQAAFRAHRKLEVGGVIVGDVPSYRADQMPYGGAKQSGVGREGVRYAMEDYTYERVLVLTGLDL</sequence>
<reference evidence="8 9" key="2">
    <citation type="submission" date="2020-05" db="EMBL/GenBank/DDBJ databases">
        <title>Classification of alakaliphilic streptomycetes isolated from an alkaline soil next to Lonar Crater, India and a proposal for the recognition of Streptomyces alkaliterrae sp. nov.</title>
        <authorList>
            <person name="Golinska P."/>
        </authorList>
    </citation>
    <scope>NUCLEOTIDE SEQUENCE [LARGE SCALE GENOMIC DNA]</scope>
    <source>
        <strain evidence="9">OF3</strain>
        <strain evidence="8">OF8</strain>
    </source>
</reference>
<keyword evidence="2" id="KW-0560">Oxidoreductase</keyword>
<proteinExistence type="inferred from homology"/>
<gene>
    <name evidence="6" type="ORF">FNX44_004470</name>
    <name evidence="4" type="ORF">H3146_10890</name>
    <name evidence="5" type="ORF">H3147_06610</name>
</gene>
<dbReference type="AlphaFoldDB" id="A0A5P0YL88"/>
<comment type="caution">
    <text evidence="6">The sequence shown here is derived from an EMBL/GenBank/DDBJ whole genome shotgun (WGS) entry which is preliminary data.</text>
</comment>
<dbReference type="EMBL" id="VJYK02000027">
    <property type="protein sequence ID" value="MQS01134.1"/>
    <property type="molecule type" value="Genomic_DNA"/>
</dbReference>
<reference evidence="4" key="3">
    <citation type="journal article" name="Syst. Appl. Microbiol.">
        <title>Streptomyces alkaliterrae sp. nov., isolated from an alkaline soil, and emended descriptions of Streptomyces alkaliphilus, Streptomyces calidiresistens and Streptomyces durbertensis.</title>
        <authorList>
            <person name="Swiecimska M."/>
            <person name="Golinska P."/>
            <person name="Nouioui I."/>
            <person name="Wypij M."/>
            <person name="Rai M."/>
            <person name="Sangal V."/>
            <person name="Goodfellow M."/>
        </authorList>
    </citation>
    <scope>NUCLEOTIDE SEQUENCE</scope>
    <source>
        <strain evidence="4">OF3</strain>
        <strain evidence="5">OF8</strain>
    </source>
</reference>
<feature type="domain" description="Aldehyde dehydrogenase" evidence="3">
    <location>
        <begin position="19"/>
        <end position="474"/>
    </location>
</feature>
<dbReference type="Proteomes" id="UP000320857">
    <property type="component" value="Unassembled WGS sequence"/>
</dbReference>
<dbReference type="Gene3D" id="3.40.605.10">
    <property type="entry name" value="Aldehyde Dehydrogenase, Chain A, domain 1"/>
    <property type="match status" value="1"/>
</dbReference>
<dbReference type="EMBL" id="JABJWZ010000074">
    <property type="protein sequence ID" value="MBB1253865.1"/>
    <property type="molecule type" value="Genomic_DNA"/>
</dbReference>
<dbReference type="Proteomes" id="UP000525686">
    <property type="component" value="Unassembled WGS sequence"/>
</dbReference>
<dbReference type="InterPro" id="IPR016162">
    <property type="entry name" value="Ald_DH_N"/>
</dbReference>
<name>A0A5P0YL88_9ACTN</name>
<evidence type="ECO:0000256" key="1">
    <source>
        <dbReference type="ARBA" id="ARBA00009986"/>
    </source>
</evidence>
<evidence type="ECO:0000313" key="9">
    <source>
        <dbReference type="Proteomes" id="UP000525686"/>
    </source>
</evidence>
<dbReference type="PANTHER" id="PTHR42991:SF1">
    <property type="entry name" value="ALDEHYDE DEHYDROGENASE"/>
    <property type="match status" value="1"/>
</dbReference>
<dbReference type="EMBL" id="JABJXA010000025">
    <property type="protein sequence ID" value="MBB1258504.1"/>
    <property type="molecule type" value="Genomic_DNA"/>
</dbReference>
<organism evidence="6 7">
    <name type="scientific">Streptomyces alkaliterrae</name>
    <dbReference type="NCBI Taxonomy" id="2213162"/>
    <lineage>
        <taxon>Bacteria</taxon>
        <taxon>Bacillati</taxon>
        <taxon>Actinomycetota</taxon>
        <taxon>Actinomycetes</taxon>
        <taxon>Kitasatosporales</taxon>
        <taxon>Streptomycetaceae</taxon>
        <taxon>Streptomyces</taxon>
    </lineage>
</organism>
<evidence type="ECO:0000313" key="6">
    <source>
        <dbReference type="EMBL" id="MQS01134.1"/>
    </source>
</evidence>
<evidence type="ECO:0000313" key="5">
    <source>
        <dbReference type="EMBL" id="MBB1258504.1"/>
    </source>
</evidence>
<comment type="similarity">
    <text evidence="1">Belongs to the aldehyde dehydrogenase family.</text>
</comment>
<dbReference type="Proteomes" id="UP000517765">
    <property type="component" value="Unassembled WGS sequence"/>
</dbReference>
<dbReference type="InterPro" id="IPR016161">
    <property type="entry name" value="Ald_DH/histidinol_DH"/>
</dbReference>
<reference evidence="6 7" key="1">
    <citation type="submission" date="2019-10" db="EMBL/GenBank/DDBJ databases">
        <title>Streptomyces sp. nov., a novel actinobacterium isolated from alkaline environment.</title>
        <authorList>
            <person name="Golinska P."/>
        </authorList>
    </citation>
    <scope>NUCLEOTIDE SEQUENCE [LARGE SCALE GENOMIC DNA]</scope>
    <source>
        <strain evidence="6 7">OF1</strain>
    </source>
</reference>
<dbReference type="InterPro" id="IPR051020">
    <property type="entry name" value="ALDH-related_metabolic_enz"/>
</dbReference>